<keyword evidence="8 12" id="KW-0472">Membrane</keyword>
<protein>
    <recommendedName>
        <fullName evidence="12">ATP synthase subunit b</fullName>
    </recommendedName>
    <alternativeName>
        <fullName evidence="12">ATP synthase F(0) sector subunit b</fullName>
    </alternativeName>
    <alternativeName>
        <fullName evidence="12">ATPase subunit I</fullName>
    </alternativeName>
    <alternativeName>
        <fullName evidence="12">F-type ATPase subunit b</fullName>
        <shortName evidence="12">F-ATPase subunit b</shortName>
    </alternativeName>
</protein>
<feature type="transmembrane region" description="Helical" evidence="12">
    <location>
        <begin position="6"/>
        <end position="27"/>
    </location>
</feature>
<comment type="similarity">
    <text evidence="1 12 13">Belongs to the ATPase B chain family.</text>
</comment>
<dbReference type="Proteomes" id="UP000824164">
    <property type="component" value="Unassembled WGS sequence"/>
</dbReference>
<comment type="function">
    <text evidence="10 12">F(1)F(0) ATP synthase produces ATP from ADP in the presence of a proton or sodium gradient. F-type ATPases consist of two structural domains, F(1) containing the extramembraneous catalytic core and F(0) containing the membrane proton channel, linked together by a central stalk and a peripheral stalk. During catalysis, ATP synthesis in the catalytic domain of F(1) is coupled via a rotary mechanism of the central stalk subunits to proton translocation.</text>
</comment>
<keyword evidence="9 12" id="KW-0066">ATP synthesis</keyword>
<evidence type="ECO:0000256" key="13">
    <source>
        <dbReference type="RuleBase" id="RU003848"/>
    </source>
</evidence>
<gene>
    <name evidence="12 14" type="primary">atpF</name>
    <name evidence="14" type="ORF">IAB63_01940</name>
</gene>
<dbReference type="PANTHER" id="PTHR33445">
    <property type="entry name" value="ATP SYNTHASE SUBUNIT B', CHLOROPLASTIC"/>
    <property type="match status" value="1"/>
</dbReference>
<dbReference type="GO" id="GO:0046933">
    <property type="term" value="F:proton-transporting ATP synthase activity, rotational mechanism"/>
    <property type="evidence" value="ECO:0007669"/>
    <property type="project" value="UniProtKB-UniRule"/>
</dbReference>
<keyword evidence="3 12" id="KW-0138">CF(0)</keyword>
<dbReference type="HAMAP" id="MF_01398">
    <property type="entry name" value="ATP_synth_b_bprime"/>
    <property type="match status" value="1"/>
</dbReference>
<evidence type="ECO:0000256" key="10">
    <source>
        <dbReference type="ARBA" id="ARBA00025198"/>
    </source>
</evidence>
<dbReference type="GO" id="GO:0005886">
    <property type="term" value="C:plasma membrane"/>
    <property type="evidence" value="ECO:0007669"/>
    <property type="project" value="UniProtKB-SubCell"/>
</dbReference>
<evidence type="ECO:0000256" key="6">
    <source>
        <dbReference type="ARBA" id="ARBA00022989"/>
    </source>
</evidence>
<dbReference type="CDD" id="cd06503">
    <property type="entry name" value="ATP-synt_Fo_b"/>
    <property type="match status" value="1"/>
</dbReference>
<accession>A0A9D1HG80</accession>
<dbReference type="NCBIfam" id="TIGR01144">
    <property type="entry name" value="ATP_synt_b"/>
    <property type="match status" value="1"/>
</dbReference>
<dbReference type="InterPro" id="IPR050059">
    <property type="entry name" value="ATP_synthase_B_chain"/>
</dbReference>
<name>A0A9D1HG80_9FIRM</name>
<dbReference type="EMBL" id="DVLT01000012">
    <property type="protein sequence ID" value="HIU01995.1"/>
    <property type="molecule type" value="Genomic_DNA"/>
</dbReference>
<dbReference type="InterPro" id="IPR005864">
    <property type="entry name" value="ATP_synth_F0_bsu_bac"/>
</dbReference>
<dbReference type="Pfam" id="PF00430">
    <property type="entry name" value="ATP-synt_B"/>
    <property type="match status" value="1"/>
</dbReference>
<evidence type="ECO:0000256" key="1">
    <source>
        <dbReference type="ARBA" id="ARBA00005513"/>
    </source>
</evidence>
<evidence type="ECO:0000256" key="8">
    <source>
        <dbReference type="ARBA" id="ARBA00023136"/>
    </source>
</evidence>
<sequence length="169" mass="19086">MLQFNLNFLYTIINLIILVFLLKKFLIKPVNNVMEKRKEMIADGFKKAEDAQNDAMNLKKQYTDALSGAKEESARIVAQAREEAKAEYDQVMKKANEDAEVLMTSAKANIRMEQEQTMNALQSQIAGLAMTAAQKIVEEKAGQMKDNQSIYDEFLEEVGEDAHGSDTEK</sequence>
<dbReference type="GO" id="GO:0012505">
    <property type="term" value="C:endomembrane system"/>
    <property type="evidence" value="ECO:0007669"/>
    <property type="project" value="UniProtKB-SubCell"/>
</dbReference>
<evidence type="ECO:0000256" key="4">
    <source>
        <dbReference type="ARBA" id="ARBA00022692"/>
    </source>
</evidence>
<dbReference type="PANTHER" id="PTHR33445:SF2">
    <property type="entry name" value="ATP SYNTHASE SUBUNIT B', CHLOROPLASTIC"/>
    <property type="match status" value="1"/>
</dbReference>
<dbReference type="InterPro" id="IPR002146">
    <property type="entry name" value="ATP_synth_b/b'su_bac/chlpt"/>
</dbReference>
<evidence type="ECO:0000256" key="9">
    <source>
        <dbReference type="ARBA" id="ARBA00023310"/>
    </source>
</evidence>
<comment type="subunit">
    <text evidence="12">F-type ATPases have 2 components, F(1) - the catalytic core - and F(0) - the membrane proton channel. F(1) has five subunits: alpha(3), beta(3), gamma(1), delta(1), epsilon(1). F(0) has three main subunits: a(1), b(2) and c(10-14). The alpha and beta chains form an alternating ring which encloses part of the gamma chain. F(1) is attached to F(0) by a central stalk formed by the gamma and epsilon chains, while a peripheral stalk is formed by the delta and b chains.</text>
</comment>
<dbReference type="SUPFAM" id="SSF81573">
    <property type="entry name" value="F1F0 ATP synthase subunit B, membrane domain"/>
    <property type="match status" value="1"/>
</dbReference>
<keyword evidence="12" id="KW-1003">Cell membrane</keyword>
<dbReference type="AlphaFoldDB" id="A0A9D1HG80"/>
<dbReference type="GO" id="GO:0046961">
    <property type="term" value="F:proton-transporting ATPase activity, rotational mechanism"/>
    <property type="evidence" value="ECO:0007669"/>
    <property type="project" value="TreeGrafter"/>
</dbReference>
<keyword evidence="5 12" id="KW-0375">Hydrogen ion transport</keyword>
<keyword evidence="7 12" id="KW-0406">Ion transport</keyword>
<evidence type="ECO:0000256" key="3">
    <source>
        <dbReference type="ARBA" id="ARBA00022547"/>
    </source>
</evidence>
<keyword evidence="2 12" id="KW-0813">Transport</keyword>
<comment type="caution">
    <text evidence="14">The sequence shown here is derived from an EMBL/GenBank/DDBJ whole genome shotgun (WGS) entry which is preliminary data.</text>
</comment>
<organism evidence="14 15">
    <name type="scientific">Candidatus Onthocola gallistercoris</name>
    <dbReference type="NCBI Taxonomy" id="2840876"/>
    <lineage>
        <taxon>Bacteria</taxon>
        <taxon>Bacillati</taxon>
        <taxon>Bacillota</taxon>
        <taxon>Bacilli</taxon>
        <taxon>Candidatus Onthocola</taxon>
    </lineage>
</organism>
<evidence type="ECO:0000256" key="5">
    <source>
        <dbReference type="ARBA" id="ARBA00022781"/>
    </source>
</evidence>
<dbReference type="InterPro" id="IPR028987">
    <property type="entry name" value="ATP_synth_B-like_membr_sf"/>
</dbReference>
<dbReference type="GO" id="GO:0045259">
    <property type="term" value="C:proton-transporting ATP synthase complex"/>
    <property type="evidence" value="ECO:0007669"/>
    <property type="project" value="UniProtKB-KW"/>
</dbReference>
<comment type="subcellular location">
    <subcellularLocation>
        <location evidence="12">Cell membrane</location>
        <topology evidence="12">Single-pass membrane protein</topology>
    </subcellularLocation>
    <subcellularLocation>
        <location evidence="11">Endomembrane system</location>
        <topology evidence="11">Single-pass membrane protein</topology>
    </subcellularLocation>
</comment>
<evidence type="ECO:0000313" key="14">
    <source>
        <dbReference type="EMBL" id="HIU01995.1"/>
    </source>
</evidence>
<dbReference type="Gene3D" id="6.10.250.1580">
    <property type="match status" value="1"/>
</dbReference>
<evidence type="ECO:0000256" key="12">
    <source>
        <dbReference type="HAMAP-Rule" id="MF_01398"/>
    </source>
</evidence>
<proteinExistence type="inferred from homology"/>
<evidence type="ECO:0000256" key="7">
    <source>
        <dbReference type="ARBA" id="ARBA00023065"/>
    </source>
</evidence>
<evidence type="ECO:0000256" key="11">
    <source>
        <dbReference type="ARBA" id="ARBA00037847"/>
    </source>
</evidence>
<evidence type="ECO:0000256" key="2">
    <source>
        <dbReference type="ARBA" id="ARBA00022448"/>
    </source>
</evidence>
<keyword evidence="4 12" id="KW-0812">Transmembrane</keyword>
<keyword evidence="6 12" id="KW-1133">Transmembrane helix</keyword>
<reference evidence="14" key="1">
    <citation type="submission" date="2020-10" db="EMBL/GenBank/DDBJ databases">
        <authorList>
            <person name="Gilroy R."/>
        </authorList>
    </citation>
    <scope>NUCLEOTIDE SEQUENCE</scope>
    <source>
        <strain evidence="14">CHK187-14744</strain>
    </source>
</reference>
<reference evidence="14" key="2">
    <citation type="journal article" date="2021" name="PeerJ">
        <title>Extensive microbial diversity within the chicken gut microbiome revealed by metagenomics and culture.</title>
        <authorList>
            <person name="Gilroy R."/>
            <person name="Ravi A."/>
            <person name="Getino M."/>
            <person name="Pursley I."/>
            <person name="Horton D.L."/>
            <person name="Alikhan N.F."/>
            <person name="Baker D."/>
            <person name="Gharbi K."/>
            <person name="Hall N."/>
            <person name="Watson M."/>
            <person name="Adriaenssens E.M."/>
            <person name="Foster-Nyarko E."/>
            <person name="Jarju S."/>
            <person name="Secka A."/>
            <person name="Antonio M."/>
            <person name="Oren A."/>
            <person name="Chaudhuri R.R."/>
            <person name="La Ragione R."/>
            <person name="Hildebrand F."/>
            <person name="Pallen M.J."/>
        </authorList>
    </citation>
    <scope>NUCLEOTIDE SEQUENCE</scope>
    <source>
        <strain evidence="14">CHK187-14744</strain>
    </source>
</reference>
<comment type="function">
    <text evidence="12">Component of the F(0) channel, it forms part of the peripheral stalk, linking F(1) to F(0).</text>
</comment>
<evidence type="ECO:0000313" key="15">
    <source>
        <dbReference type="Proteomes" id="UP000824164"/>
    </source>
</evidence>